<feature type="region of interest" description="Disordered" evidence="1">
    <location>
        <begin position="283"/>
        <end position="390"/>
    </location>
</feature>
<sequence>MPRNSIKLTCFPNSSSSKTSTPTTTTLDSTEAMAMQLNQSSKLVIEIQQPRSLQSYSSANNLRELSRASSDNNDVAGSGSATGQGRDYTKSMMHRSISHPNLQLSRASSSVLGFRKSPPPERQSNGREDFEGPSAKKRKADPDAVSIIGGSDGSSSPSNHHGSVTAQEVSSSNVSASSAVQVFGMDYLAKTDEAAANGLSTAHKGLTSSPSLEALRVAKGSSYALLEDQKEMGIDYSMFTRVETAGWRILIPPNVVASFRSDDFGLMLKPKGLVHEDAVIQEGEETTPVEEGKGAIGRQHHHLSEVEKVEGGDDGDDEEEEEDVNVEGVSRIALRDDVREEQVAPATLTAAGSRRRGQEMHENRNNSMTNPVVNATNAGDIEQDELLEDD</sequence>
<evidence type="ECO:0000313" key="2">
    <source>
        <dbReference type="EMBL" id="KAF9936564.1"/>
    </source>
</evidence>
<protein>
    <submittedName>
        <fullName evidence="2">Uncharacterized protein</fullName>
    </submittedName>
</protein>
<dbReference type="AlphaFoldDB" id="A0A9P6LSV4"/>
<name>A0A9P6LSV4_9FUNG</name>
<dbReference type="EMBL" id="JAAAHW010009762">
    <property type="protein sequence ID" value="KAF9936564.1"/>
    <property type="molecule type" value="Genomic_DNA"/>
</dbReference>
<feature type="region of interest" description="Disordered" evidence="1">
    <location>
        <begin position="1"/>
        <end position="25"/>
    </location>
</feature>
<feature type="compositionally biased region" description="Acidic residues" evidence="1">
    <location>
        <begin position="381"/>
        <end position="390"/>
    </location>
</feature>
<feature type="compositionally biased region" description="Polar residues" evidence="1">
    <location>
        <begin position="51"/>
        <end position="83"/>
    </location>
</feature>
<evidence type="ECO:0000256" key="1">
    <source>
        <dbReference type="SAM" id="MobiDB-lite"/>
    </source>
</evidence>
<keyword evidence="3" id="KW-1185">Reference proteome</keyword>
<feature type="compositionally biased region" description="Basic and acidic residues" evidence="1">
    <location>
        <begin position="302"/>
        <end position="311"/>
    </location>
</feature>
<comment type="caution">
    <text evidence="2">The sequence shown here is derived from an EMBL/GenBank/DDBJ whole genome shotgun (WGS) entry which is preliminary data.</text>
</comment>
<feature type="compositionally biased region" description="Low complexity" evidence="1">
    <location>
        <begin position="146"/>
        <end position="171"/>
    </location>
</feature>
<gene>
    <name evidence="2" type="ORF">BGZ65_002280</name>
</gene>
<feature type="compositionally biased region" description="Acidic residues" evidence="1">
    <location>
        <begin position="312"/>
        <end position="325"/>
    </location>
</feature>
<dbReference type="OrthoDB" id="2449163at2759"/>
<feature type="compositionally biased region" description="Polar residues" evidence="1">
    <location>
        <begin position="365"/>
        <end position="377"/>
    </location>
</feature>
<proteinExistence type="predicted"/>
<feature type="compositionally biased region" description="Polar residues" evidence="1">
    <location>
        <begin position="98"/>
        <end position="111"/>
    </location>
</feature>
<reference evidence="2" key="1">
    <citation type="journal article" date="2020" name="Fungal Divers.">
        <title>Resolving the Mortierellaceae phylogeny through synthesis of multi-gene phylogenetics and phylogenomics.</title>
        <authorList>
            <person name="Vandepol N."/>
            <person name="Liber J."/>
            <person name="Desiro A."/>
            <person name="Na H."/>
            <person name="Kennedy M."/>
            <person name="Barry K."/>
            <person name="Grigoriev I.V."/>
            <person name="Miller A.N."/>
            <person name="O'Donnell K."/>
            <person name="Stajich J.E."/>
            <person name="Bonito G."/>
        </authorList>
    </citation>
    <scope>NUCLEOTIDE SEQUENCE</scope>
    <source>
        <strain evidence="2">MES-2147</strain>
    </source>
</reference>
<feature type="compositionally biased region" description="Basic and acidic residues" evidence="1">
    <location>
        <begin position="333"/>
        <end position="342"/>
    </location>
</feature>
<organism evidence="2 3">
    <name type="scientific">Modicella reniformis</name>
    <dbReference type="NCBI Taxonomy" id="1440133"/>
    <lineage>
        <taxon>Eukaryota</taxon>
        <taxon>Fungi</taxon>
        <taxon>Fungi incertae sedis</taxon>
        <taxon>Mucoromycota</taxon>
        <taxon>Mortierellomycotina</taxon>
        <taxon>Mortierellomycetes</taxon>
        <taxon>Mortierellales</taxon>
        <taxon>Mortierellaceae</taxon>
        <taxon>Modicella</taxon>
    </lineage>
</organism>
<feature type="compositionally biased region" description="Low complexity" evidence="1">
    <location>
        <begin position="14"/>
        <end position="25"/>
    </location>
</feature>
<feature type="region of interest" description="Disordered" evidence="1">
    <location>
        <begin position="51"/>
        <end position="171"/>
    </location>
</feature>
<dbReference type="Proteomes" id="UP000749646">
    <property type="component" value="Unassembled WGS sequence"/>
</dbReference>
<accession>A0A9P6LSV4</accession>
<evidence type="ECO:0000313" key="3">
    <source>
        <dbReference type="Proteomes" id="UP000749646"/>
    </source>
</evidence>